<name>A0A5B7CP42_PORTR</name>
<dbReference type="InterPro" id="IPR050314">
    <property type="entry name" value="Glycosyl_Hydrlase_18"/>
</dbReference>
<feature type="domain" description="GH18" evidence="8">
    <location>
        <begin position="29"/>
        <end position="285"/>
    </location>
</feature>
<keyword evidence="4 5" id="KW-0326">Glycosidase</keyword>
<dbReference type="SUPFAM" id="SSF51445">
    <property type="entry name" value="(Trans)glycosidases"/>
    <property type="match status" value="1"/>
</dbReference>
<dbReference type="AlphaFoldDB" id="A0A5B7CP42"/>
<dbReference type="PROSITE" id="PS51910">
    <property type="entry name" value="GH18_2"/>
    <property type="match status" value="1"/>
</dbReference>
<keyword evidence="3" id="KW-0325">Glycoprotein</keyword>
<dbReference type="InterPro" id="IPR011583">
    <property type="entry name" value="Chitinase_II/V-like_cat"/>
</dbReference>
<dbReference type="Gene3D" id="3.10.50.10">
    <property type="match status" value="1"/>
</dbReference>
<organism evidence="9 10">
    <name type="scientific">Portunus trituberculatus</name>
    <name type="common">Swimming crab</name>
    <name type="synonym">Neptunus trituberculatus</name>
    <dbReference type="NCBI Taxonomy" id="210409"/>
    <lineage>
        <taxon>Eukaryota</taxon>
        <taxon>Metazoa</taxon>
        <taxon>Ecdysozoa</taxon>
        <taxon>Arthropoda</taxon>
        <taxon>Crustacea</taxon>
        <taxon>Multicrustacea</taxon>
        <taxon>Malacostraca</taxon>
        <taxon>Eumalacostraca</taxon>
        <taxon>Eucarida</taxon>
        <taxon>Decapoda</taxon>
        <taxon>Pleocyemata</taxon>
        <taxon>Brachyura</taxon>
        <taxon>Eubrachyura</taxon>
        <taxon>Portunoidea</taxon>
        <taxon>Portunidae</taxon>
        <taxon>Portuninae</taxon>
        <taxon>Portunus</taxon>
    </lineage>
</organism>
<dbReference type="SMART" id="SM00636">
    <property type="entry name" value="Glyco_18"/>
    <property type="match status" value="1"/>
</dbReference>
<evidence type="ECO:0000313" key="10">
    <source>
        <dbReference type="Proteomes" id="UP000324222"/>
    </source>
</evidence>
<dbReference type="InterPro" id="IPR001579">
    <property type="entry name" value="Glyco_hydro_18_chit_AS"/>
</dbReference>
<dbReference type="GO" id="GO:0005576">
    <property type="term" value="C:extracellular region"/>
    <property type="evidence" value="ECO:0007669"/>
    <property type="project" value="TreeGrafter"/>
</dbReference>
<dbReference type="InterPro" id="IPR017853">
    <property type="entry name" value="GH"/>
</dbReference>
<dbReference type="PROSITE" id="PS01095">
    <property type="entry name" value="GH18_1"/>
    <property type="match status" value="1"/>
</dbReference>
<dbReference type="GO" id="GO:0008061">
    <property type="term" value="F:chitin binding"/>
    <property type="evidence" value="ECO:0007669"/>
    <property type="project" value="InterPro"/>
</dbReference>
<accession>A0A5B7CP42</accession>
<sequence>MCRYRLSAAVVVALVAVLALPIPTRGYGDELVCYFSSWARWRPGNGMFDVEDVDPFLCTHIVFSFTGLSNVTWELEVLDPWNELCPDEEGGHYCAFDRFVKLKEKNPKLKTLLAVGGWREGSEDYSVMAADPYKRQVFINSAIARIHKHGFDGLDMDWEYPGSRGGAPEDKRFTVQYYLDLGVPKDKMVMGIATYGRCWTLDNINDHGMLAPAHLPGPAGPYIRIPGTLGYNEICERLQESGDDCVVVHDPNLFEPYFYCHYDKIWCGFDDADSVYLKVGYRNGE</sequence>
<evidence type="ECO:0000313" key="9">
    <source>
        <dbReference type="EMBL" id="MPC10404.1"/>
    </source>
</evidence>
<evidence type="ECO:0000259" key="8">
    <source>
        <dbReference type="PROSITE" id="PS51910"/>
    </source>
</evidence>
<reference evidence="9 10" key="1">
    <citation type="submission" date="2019-05" db="EMBL/GenBank/DDBJ databases">
        <title>Another draft genome of Portunus trituberculatus and its Hox gene families provides insights of decapod evolution.</title>
        <authorList>
            <person name="Jeong J.-H."/>
            <person name="Song I."/>
            <person name="Kim S."/>
            <person name="Choi T."/>
            <person name="Kim D."/>
            <person name="Ryu S."/>
            <person name="Kim W."/>
        </authorList>
    </citation>
    <scope>NUCLEOTIDE SEQUENCE [LARGE SCALE GENOMIC DNA]</scope>
    <source>
        <tissue evidence="9">Muscle</tissue>
    </source>
</reference>
<evidence type="ECO:0000256" key="3">
    <source>
        <dbReference type="ARBA" id="ARBA00023180"/>
    </source>
</evidence>
<keyword evidence="2 5" id="KW-0378">Hydrolase</keyword>
<dbReference type="FunFam" id="3.10.50.10:FF:000003">
    <property type="entry name" value="Class V chitinase CHIT5b"/>
    <property type="match status" value="1"/>
</dbReference>
<dbReference type="Proteomes" id="UP000324222">
    <property type="component" value="Unassembled WGS sequence"/>
</dbReference>
<dbReference type="Gene3D" id="3.20.20.80">
    <property type="entry name" value="Glycosidases"/>
    <property type="match status" value="1"/>
</dbReference>
<comment type="similarity">
    <text evidence="6">Belongs to the glycosyl hydrolase 18 family.</text>
</comment>
<comment type="caution">
    <text evidence="9">The sequence shown here is derived from an EMBL/GenBank/DDBJ whole genome shotgun (WGS) entry which is preliminary data.</text>
</comment>
<dbReference type="GO" id="GO:0005975">
    <property type="term" value="P:carbohydrate metabolic process"/>
    <property type="evidence" value="ECO:0007669"/>
    <property type="project" value="InterPro"/>
</dbReference>
<keyword evidence="1 7" id="KW-0732">Signal</keyword>
<dbReference type="OrthoDB" id="76388at2759"/>
<evidence type="ECO:0000256" key="1">
    <source>
        <dbReference type="ARBA" id="ARBA00022729"/>
    </source>
</evidence>
<evidence type="ECO:0000256" key="2">
    <source>
        <dbReference type="ARBA" id="ARBA00022801"/>
    </source>
</evidence>
<dbReference type="GO" id="GO:0006032">
    <property type="term" value="P:chitin catabolic process"/>
    <property type="evidence" value="ECO:0007669"/>
    <property type="project" value="TreeGrafter"/>
</dbReference>
<evidence type="ECO:0000256" key="5">
    <source>
        <dbReference type="RuleBase" id="RU000489"/>
    </source>
</evidence>
<evidence type="ECO:0000256" key="7">
    <source>
        <dbReference type="SAM" id="SignalP"/>
    </source>
</evidence>
<protein>
    <submittedName>
        <fullName evidence="9">Acidic mammalian chitinase</fullName>
    </submittedName>
</protein>
<gene>
    <name evidence="9" type="primary">CHIA_3</name>
    <name evidence="9" type="ORF">E2C01_003038</name>
</gene>
<dbReference type="Pfam" id="PF00704">
    <property type="entry name" value="Glyco_hydro_18"/>
    <property type="match status" value="2"/>
</dbReference>
<feature type="signal peptide" evidence="7">
    <location>
        <begin position="1"/>
        <end position="28"/>
    </location>
</feature>
<dbReference type="InterPro" id="IPR001223">
    <property type="entry name" value="Glyco_hydro18_cat"/>
</dbReference>
<dbReference type="EMBL" id="VSRR010000116">
    <property type="protein sequence ID" value="MPC10404.1"/>
    <property type="molecule type" value="Genomic_DNA"/>
</dbReference>
<proteinExistence type="inferred from homology"/>
<feature type="chain" id="PRO_5022841724" evidence="7">
    <location>
        <begin position="29"/>
        <end position="285"/>
    </location>
</feature>
<dbReference type="GO" id="GO:0004568">
    <property type="term" value="F:chitinase activity"/>
    <property type="evidence" value="ECO:0007669"/>
    <property type="project" value="TreeGrafter"/>
</dbReference>
<dbReference type="SUPFAM" id="SSF54556">
    <property type="entry name" value="Chitinase insertion domain"/>
    <property type="match status" value="1"/>
</dbReference>
<dbReference type="PANTHER" id="PTHR11177">
    <property type="entry name" value="CHITINASE"/>
    <property type="match status" value="1"/>
</dbReference>
<dbReference type="PANTHER" id="PTHR11177:SF360">
    <property type="entry name" value="CHITINASE 4-RELATED"/>
    <property type="match status" value="1"/>
</dbReference>
<dbReference type="InterPro" id="IPR029070">
    <property type="entry name" value="Chitinase_insertion_sf"/>
</dbReference>
<evidence type="ECO:0000256" key="6">
    <source>
        <dbReference type="RuleBase" id="RU004453"/>
    </source>
</evidence>
<keyword evidence="10" id="KW-1185">Reference proteome</keyword>
<evidence type="ECO:0000256" key="4">
    <source>
        <dbReference type="ARBA" id="ARBA00023295"/>
    </source>
</evidence>